<evidence type="ECO:0000313" key="3">
    <source>
        <dbReference type="Proteomes" id="UP000248349"/>
    </source>
</evidence>
<feature type="signal peptide" evidence="1">
    <location>
        <begin position="1"/>
        <end position="21"/>
    </location>
</feature>
<dbReference type="GeneID" id="37072172"/>
<dbReference type="Proteomes" id="UP000248349">
    <property type="component" value="Unassembled WGS sequence"/>
</dbReference>
<organism evidence="2 3">
    <name type="scientific">Aspergillus saccharolyticus JOP 1030-1</name>
    <dbReference type="NCBI Taxonomy" id="1450539"/>
    <lineage>
        <taxon>Eukaryota</taxon>
        <taxon>Fungi</taxon>
        <taxon>Dikarya</taxon>
        <taxon>Ascomycota</taxon>
        <taxon>Pezizomycotina</taxon>
        <taxon>Eurotiomycetes</taxon>
        <taxon>Eurotiomycetidae</taxon>
        <taxon>Eurotiales</taxon>
        <taxon>Aspergillaceae</taxon>
        <taxon>Aspergillus</taxon>
        <taxon>Aspergillus subgen. Circumdati</taxon>
    </lineage>
</organism>
<name>A0A318Z3T5_9EURO</name>
<feature type="chain" id="PRO_5016353295" evidence="1">
    <location>
        <begin position="22"/>
        <end position="126"/>
    </location>
</feature>
<reference evidence="2 3" key="1">
    <citation type="submission" date="2016-12" db="EMBL/GenBank/DDBJ databases">
        <title>The genomes of Aspergillus section Nigri reveals drivers in fungal speciation.</title>
        <authorList>
            <consortium name="DOE Joint Genome Institute"/>
            <person name="Vesth T.C."/>
            <person name="Nybo J."/>
            <person name="Theobald S."/>
            <person name="Brandl J."/>
            <person name="Frisvad J.C."/>
            <person name="Nielsen K.F."/>
            <person name="Lyhne E.K."/>
            <person name="Kogle M.E."/>
            <person name="Kuo A."/>
            <person name="Riley R."/>
            <person name="Clum A."/>
            <person name="Nolan M."/>
            <person name="Lipzen A."/>
            <person name="Salamov A."/>
            <person name="Henrissat B."/>
            <person name="Wiebenga A."/>
            <person name="De Vries R.P."/>
            <person name="Grigoriev I.V."/>
            <person name="Mortensen U.H."/>
            <person name="Andersen M.R."/>
            <person name="Baker S.E."/>
        </authorList>
    </citation>
    <scope>NUCLEOTIDE SEQUENCE [LARGE SCALE GENOMIC DNA]</scope>
    <source>
        <strain evidence="2 3">JOP 1030-1</strain>
    </source>
</reference>
<evidence type="ECO:0000256" key="1">
    <source>
        <dbReference type="SAM" id="SignalP"/>
    </source>
</evidence>
<sequence length="126" mass="14149">MRCLSTTSTLLGILLLHVVSSSMVESQYQLFLEKKKKRSTSDEICTPDGSMSCTPTLQSRDRPWFEALLAHLLHRYCLPIKKYTLAVRSTRVQTNIELTPSPLHSLLQSQVPNVLSPGQSPLQPTK</sequence>
<dbReference type="EMBL" id="KZ821272">
    <property type="protein sequence ID" value="PYH40977.1"/>
    <property type="molecule type" value="Genomic_DNA"/>
</dbReference>
<gene>
    <name evidence="2" type="ORF">BP01DRAFT_190536</name>
</gene>
<dbReference type="AlphaFoldDB" id="A0A318Z3T5"/>
<accession>A0A318Z3T5</accession>
<protein>
    <submittedName>
        <fullName evidence="2">Uncharacterized protein</fullName>
    </submittedName>
</protein>
<evidence type="ECO:0000313" key="2">
    <source>
        <dbReference type="EMBL" id="PYH40977.1"/>
    </source>
</evidence>
<keyword evidence="1" id="KW-0732">Signal</keyword>
<proteinExistence type="predicted"/>
<dbReference type="RefSeq" id="XP_025426959.1">
    <property type="nucleotide sequence ID" value="XM_025570944.1"/>
</dbReference>
<keyword evidence="3" id="KW-1185">Reference proteome</keyword>